<sequence length="210" mass="21877">MPDPNKTPAAPPRRYAELRADPYAGQSGDLSLNNAIRAIARGTHVGAYLDEANAGTAALLAPVFDPMLPDGLFPPLPGGTLAERYENALAIQRGMDKAFDDQHPYISTILQGAGELASDAAFKLPSGMTMSMAEGAVEGFGSGEGGFSNRLQKAFDGAAEEALTEFGMNSLKRRGLMPSEAGPEGGRNAGAKALKRALLRARSRSGGGGW</sequence>
<evidence type="ECO:0000313" key="2">
    <source>
        <dbReference type="Proteomes" id="UP000720124"/>
    </source>
</evidence>
<dbReference type="RefSeq" id="WP_207602551.1">
    <property type="nucleotide sequence ID" value="NZ_CP071612.1"/>
</dbReference>
<reference evidence="1 2" key="1">
    <citation type="submission" date="2020-06" db="EMBL/GenBank/DDBJ databases">
        <title>Global-level population genomics: horizontal gene transfer, symbiosis and evolution in Rhizobia.</title>
        <authorList>
            <person name="Gai Y."/>
        </authorList>
    </citation>
    <scope>NUCLEOTIDE SEQUENCE [LARGE SCALE GENOMIC DNA]</scope>
    <source>
        <strain evidence="1 2">PLR6_1b</strain>
    </source>
</reference>
<dbReference type="GeneID" id="66145274"/>
<dbReference type="Proteomes" id="UP000720124">
    <property type="component" value="Unassembled WGS sequence"/>
</dbReference>
<protein>
    <submittedName>
        <fullName evidence="1">Uncharacterized protein</fullName>
    </submittedName>
</protein>
<keyword evidence="2" id="KW-1185">Reference proteome</keyword>
<accession>A0ABS7LME8</accession>
<organism evidence="1 2">
    <name type="scientific">Rhizobium bangladeshense</name>
    <dbReference type="NCBI Taxonomy" id="1138189"/>
    <lineage>
        <taxon>Bacteria</taxon>
        <taxon>Pseudomonadati</taxon>
        <taxon>Pseudomonadota</taxon>
        <taxon>Alphaproteobacteria</taxon>
        <taxon>Hyphomicrobiales</taxon>
        <taxon>Rhizobiaceae</taxon>
        <taxon>Rhizobium/Agrobacterium group</taxon>
        <taxon>Rhizobium</taxon>
    </lineage>
</organism>
<proteinExistence type="predicted"/>
<gene>
    <name evidence="1" type="ORF">HJA87_22605</name>
</gene>
<comment type="caution">
    <text evidence="1">The sequence shown here is derived from an EMBL/GenBank/DDBJ whole genome shotgun (WGS) entry which is preliminary data.</text>
</comment>
<name>A0ABS7LME8_9HYPH</name>
<dbReference type="EMBL" id="JABTXI010000009">
    <property type="protein sequence ID" value="MBY3592649.1"/>
    <property type="molecule type" value="Genomic_DNA"/>
</dbReference>
<evidence type="ECO:0000313" key="1">
    <source>
        <dbReference type="EMBL" id="MBY3592649.1"/>
    </source>
</evidence>